<keyword evidence="4" id="KW-0548">Nucleotidyltransferase</keyword>
<keyword evidence="6" id="KW-0521">NADP</keyword>
<dbReference type="InterPro" id="IPR000768">
    <property type="entry name" value="ART"/>
</dbReference>
<protein>
    <recommendedName>
        <fullName evidence="6">NAD(P)(+)--arginine ADP-ribosyltransferase</fullName>
        <ecNumber evidence="6">2.4.2.31</ecNumber>
    </recommendedName>
    <alternativeName>
        <fullName evidence="6">Mono(ADP-ribosyl)transferase</fullName>
    </alternativeName>
</protein>
<evidence type="ECO:0000313" key="8">
    <source>
        <dbReference type="Proteomes" id="UP000663845"/>
    </source>
</evidence>
<keyword evidence="3 6" id="KW-0808">Transferase</keyword>
<organism evidence="7 8">
    <name type="scientific">Adineta steineri</name>
    <dbReference type="NCBI Taxonomy" id="433720"/>
    <lineage>
        <taxon>Eukaryota</taxon>
        <taxon>Metazoa</taxon>
        <taxon>Spiralia</taxon>
        <taxon>Gnathifera</taxon>
        <taxon>Rotifera</taxon>
        <taxon>Eurotatoria</taxon>
        <taxon>Bdelloidea</taxon>
        <taxon>Adinetida</taxon>
        <taxon>Adinetidae</taxon>
        <taxon>Adineta</taxon>
    </lineage>
</organism>
<name>A0A815E5X9_9BILA</name>
<comment type="catalytic activity">
    <reaction evidence="5 6">
        <text>L-arginyl-[protein] + NAD(+) = N(omega)-(ADP-D-ribosyl)-L-arginyl-[protein] + nicotinamide + H(+)</text>
        <dbReference type="Rhea" id="RHEA:19149"/>
        <dbReference type="Rhea" id="RHEA-COMP:10532"/>
        <dbReference type="Rhea" id="RHEA-COMP:15087"/>
        <dbReference type="ChEBI" id="CHEBI:15378"/>
        <dbReference type="ChEBI" id="CHEBI:17154"/>
        <dbReference type="ChEBI" id="CHEBI:29965"/>
        <dbReference type="ChEBI" id="CHEBI:57540"/>
        <dbReference type="ChEBI" id="CHEBI:142554"/>
        <dbReference type="EC" id="2.4.2.31"/>
    </reaction>
</comment>
<comment type="caution">
    <text evidence="7">The sequence shown here is derived from an EMBL/GenBank/DDBJ whole genome shotgun (WGS) entry which is preliminary data.</text>
</comment>
<dbReference type="Pfam" id="PF01129">
    <property type="entry name" value="ART"/>
    <property type="match status" value="1"/>
</dbReference>
<sequence length="365" mass="41660">MLSWTINNIQQILEPEARIIQHKFDRTDDQRRTIILEEDQQNQKLTQTVIKDITKSDGTEPSPVLGYSEEPLLPLAQACAPLNDIFHNLSFYVELALKETPEQPPDGLSVDESAAIRLYTIEWDKPHRSLYSTLNFNLKNNDREGLLPFFKYLKLFLTALVKLPCVPPLTVWRGVTKNLSTEFPPGTAMTWWAFSSCTTEMTVLENNMYLGQDGDRTLFSVEAMNGRTIKAHSHFVTEDEIVLMSGTHMIVQSQLSPAANLYIIHLKQVEPEMMTLEPPFEEMGSCIRKTTGTTKQHPCGGNPCPRCGKCTDWTYDGDLKGAMEHWMRRESDEITDQKRWHRHPSATCAYIAIRARRTDHVCQCG</sequence>
<accession>A0A815E5X9</accession>
<evidence type="ECO:0000256" key="6">
    <source>
        <dbReference type="RuleBase" id="RU361228"/>
    </source>
</evidence>
<dbReference type="AlphaFoldDB" id="A0A815E5X9"/>
<evidence type="ECO:0000256" key="5">
    <source>
        <dbReference type="ARBA" id="ARBA00047597"/>
    </source>
</evidence>
<evidence type="ECO:0000256" key="3">
    <source>
        <dbReference type="ARBA" id="ARBA00022679"/>
    </source>
</evidence>
<dbReference type="EC" id="2.4.2.31" evidence="6"/>
<dbReference type="Proteomes" id="UP000663845">
    <property type="component" value="Unassembled WGS sequence"/>
</dbReference>
<proteinExistence type="inferred from homology"/>
<dbReference type="SUPFAM" id="SSF56399">
    <property type="entry name" value="ADP-ribosylation"/>
    <property type="match status" value="1"/>
</dbReference>
<dbReference type="EMBL" id="CAJNOG010000576">
    <property type="protein sequence ID" value="CAF1302545.1"/>
    <property type="molecule type" value="Genomic_DNA"/>
</dbReference>
<comment type="similarity">
    <text evidence="1 6">Belongs to the Arg-specific ADP-ribosyltransferase family.</text>
</comment>
<evidence type="ECO:0000256" key="2">
    <source>
        <dbReference type="ARBA" id="ARBA00022676"/>
    </source>
</evidence>
<gene>
    <name evidence="7" type="ORF">JYZ213_LOCUS32397</name>
</gene>
<evidence type="ECO:0000313" key="7">
    <source>
        <dbReference type="EMBL" id="CAF1302545.1"/>
    </source>
</evidence>
<keyword evidence="6" id="KW-0520">NAD</keyword>
<dbReference type="GO" id="GO:0016779">
    <property type="term" value="F:nucleotidyltransferase activity"/>
    <property type="evidence" value="ECO:0007669"/>
    <property type="project" value="UniProtKB-KW"/>
</dbReference>
<reference evidence="7" key="1">
    <citation type="submission" date="2021-02" db="EMBL/GenBank/DDBJ databases">
        <authorList>
            <person name="Nowell W R."/>
        </authorList>
    </citation>
    <scope>NUCLEOTIDE SEQUENCE</scope>
</reference>
<evidence type="ECO:0000256" key="4">
    <source>
        <dbReference type="ARBA" id="ARBA00022695"/>
    </source>
</evidence>
<keyword evidence="2 6" id="KW-0328">Glycosyltransferase</keyword>
<dbReference type="PROSITE" id="PS51996">
    <property type="entry name" value="TR_MART"/>
    <property type="match status" value="1"/>
</dbReference>
<dbReference type="GO" id="GO:0106274">
    <property type="term" value="F:NAD+-protein-arginine ADP-ribosyltransferase activity"/>
    <property type="evidence" value="ECO:0007669"/>
    <property type="project" value="UniProtKB-EC"/>
</dbReference>
<dbReference type="Gene3D" id="3.90.176.10">
    <property type="entry name" value="Toxin ADP-ribosyltransferase, Chain A, domain 1"/>
    <property type="match status" value="1"/>
</dbReference>
<evidence type="ECO:0000256" key="1">
    <source>
        <dbReference type="ARBA" id="ARBA00009558"/>
    </source>
</evidence>